<dbReference type="PRINTS" id="PR00081">
    <property type="entry name" value="GDHRDH"/>
</dbReference>
<evidence type="ECO:0000313" key="3">
    <source>
        <dbReference type="EMBL" id="QBC44834.1"/>
    </source>
</evidence>
<dbReference type="Proteomes" id="UP000515917">
    <property type="component" value="Chromosome"/>
</dbReference>
<protein>
    <submittedName>
        <fullName evidence="3">Short-chain dehydrogenase</fullName>
    </submittedName>
</protein>
<keyword evidence="4" id="KW-1185">Reference proteome</keyword>
<accession>A0A7G3GCE9</accession>
<dbReference type="PANTHER" id="PTHR44196:SF1">
    <property type="entry name" value="DEHYDROGENASE_REDUCTASE SDR FAMILY MEMBER 7B"/>
    <property type="match status" value="1"/>
</dbReference>
<organism evidence="3 4">
    <name type="scientific">Iodobacter fluviatilis</name>
    <dbReference type="NCBI Taxonomy" id="537"/>
    <lineage>
        <taxon>Bacteria</taxon>
        <taxon>Pseudomonadati</taxon>
        <taxon>Pseudomonadota</taxon>
        <taxon>Betaproteobacteria</taxon>
        <taxon>Neisseriales</taxon>
        <taxon>Chitinibacteraceae</taxon>
        <taxon>Iodobacter</taxon>
    </lineage>
</organism>
<reference evidence="3 4" key="1">
    <citation type="submission" date="2018-01" db="EMBL/GenBank/DDBJ databases">
        <title>Genome sequence of Iodobacter sp. strain PCH194 isolated from Indian Trans-Himalaya.</title>
        <authorList>
            <person name="Kumar V."/>
            <person name="Thakur V."/>
            <person name="Kumar S."/>
            <person name="Singh D."/>
        </authorList>
    </citation>
    <scope>NUCLEOTIDE SEQUENCE [LARGE SCALE GENOMIC DNA]</scope>
    <source>
        <strain evidence="3 4">PCH194</strain>
    </source>
</reference>
<keyword evidence="2" id="KW-0560">Oxidoreductase</keyword>
<dbReference type="KEGG" id="ifl:C1H71_15680"/>
<evidence type="ECO:0000256" key="2">
    <source>
        <dbReference type="ARBA" id="ARBA00023002"/>
    </source>
</evidence>
<proteinExistence type="inferred from homology"/>
<dbReference type="PANTHER" id="PTHR44196">
    <property type="entry name" value="DEHYDROGENASE/REDUCTASE SDR FAMILY MEMBER 7B"/>
    <property type="match status" value="1"/>
</dbReference>
<sequence length="260" mass="27676">MWTPMNPVIPSWLNQRIWLIGASSGIGAELAKQALGAGAHVALSARRLPQLEKIAQSQSKAHVLAFDASEQTAWPAAYAAACAAMGGVDLVVFCAADYRPERSWEVTPAGAAQTLAINLGAVYSGLASILPNMLAQGSGGIALVASVAGYMGLPNATVYGPSKAALINLAEILYSDLHPKGLSVYLINPGFVKTELTAKNAFTMPALQTSEQAATAIWGGISAGQFEIHFPRRFTQVLKLLQLLPYRLRFALFHRFLKLS</sequence>
<evidence type="ECO:0000256" key="1">
    <source>
        <dbReference type="ARBA" id="ARBA00006484"/>
    </source>
</evidence>
<dbReference type="EMBL" id="CP025781">
    <property type="protein sequence ID" value="QBC44834.1"/>
    <property type="molecule type" value="Genomic_DNA"/>
</dbReference>
<dbReference type="SUPFAM" id="SSF51735">
    <property type="entry name" value="NAD(P)-binding Rossmann-fold domains"/>
    <property type="match status" value="1"/>
</dbReference>
<dbReference type="InterPro" id="IPR002347">
    <property type="entry name" value="SDR_fam"/>
</dbReference>
<dbReference type="AlphaFoldDB" id="A0A7G3GCE9"/>
<evidence type="ECO:0000313" key="4">
    <source>
        <dbReference type="Proteomes" id="UP000515917"/>
    </source>
</evidence>
<dbReference type="InterPro" id="IPR036291">
    <property type="entry name" value="NAD(P)-bd_dom_sf"/>
</dbReference>
<gene>
    <name evidence="3" type="ORF">C1H71_15680</name>
</gene>
<dbReference type="Pfam" id="PF00106">
    <property type="entry name" value="adh_short"/>
    <property type="match status" value="1"/>
</dbReference>
<name>A0A7G3GCE9_9NEIS</name>
<comment type="similarity">
    <text evidence="1">Belongs to the short-chain dehydrogenases/reductases (SDR) family.</text>
</comment>
<dbReference type="GO" id="GO:0016491">
    <property type="term" value="F:oxidoreductase activity"/>
    <property type="evidence" value="ECO:0007669"/>
    <property type="project" value="UniProtKB-KW"/>
</dbReference>
<dbReference type="RefSeq" id="WP_130107350.1">
    <property type="nucleotide sequence ID" value="NZ_CP025781.1"/>
</dbReference>
<dbReference type="Gene3D" id="3.40.50.720">
    <property type="entry name" value="NAD(P)-binding Rossmann-like Domain"/>
    <property type="match status" value="1"/>
</dbReference>
<dbReference type="GO" id="GO:0016020">
    <property type="term" value="C:membrane"/>
    <property type="evidence" value="ECO:0007669"/>
    <property type="project" value="TreeGrafter"/>
</dbReference>